<dbReference type="AlphaFoldDB" id="A0A857J9V9"/>
<dbReference type="KEGG" id="xyk:GT347_18375"/>
<dbReference type="PROSITE" id="PS50043">
    <property type="entry name" value="HTH_LUXR_2"/>
    <property type="match status" value="1"/>
</dbReference>
<evidence type="ECO:0000256" key="4">
    <source>
        <dbReference type="ARBA" id="ARBA00023125"/>
    </source>
</evidence>
<dbReference type="SUPFAM" id="SSF46894">
    <property type="entry name" value="C-terminal effector domain of the bipartite response regulators"/>
    <property type="match status" value="1"/>
</dbReference>
<dbReference type="InterPro" id="IPR016032">
    <property type="entry name" value="Sig_transdc_resp-reg_C-effctor"/>
</dbReference>
<organism evidence="9 10">
    <name type="scientific">Xylophilus rhododendri</name>
    <dbReference type="NCBI Taxonomy" id="2697032"/>
    <lineage>
        <taxon>Bacteria</taxon>
        <taxon>Pseudomonadati</taxon>
        <taxon>Pseudomonadota</taxon>
        <taxon>Betaproteobacteria</taxon>
        <taxon>Burkholderiales</taxon>
        <taxon>Xylophilus</taxon>
    </lineage>
</organism>
<evidence type="ECO:0000256" key="5">
    <source>
        <dbReference type="ARBA" id="ARBA00023163"/>
    </source>
</evidence>
<feature type="domain" description="Response regulatory" evidence="8">
    <location>
        <begin position="20"/>
        <end position="136"/>
    </location>
</feature>
<evidence type="ECO:0000313" key="10">
    <source>
        <dbReference type="Proteomes" id="UP000464787"/>
    </source>
</evidence>
<dbReference type="InterPro" id="IPR001789">
    <property type="entry name" value="Sig_transdc_resp-reg_receiver"/>
</dbReference>
<dbReference type="Gene3D" id="3.40.50.2300">
    <property type="match status" value="1"/>
</dbReference>
<sequence length="334" mass="36127">MDSPLTAPALQSLDRANSDLVLIVDDVPDNLALLHDALDESGYTVLVATSGESALARAAQARPDIVLLDAMMPGMDGFEVARRLKADPATAHIPIVFMTGLTETEHLVAALGAGATDYVTKPIKPKEVLARMNVHLQGARQARQAASQAGQARNALDAFGYASITVRAGDGRLMWQTPLARELLERWFGTAAPVTPPAVLDWLRRHVKDGPPAAEPPRLSFEQGAARLSIRLHRQTGDSEDGGDWLLVMREASDAAVIEAMRLSFTLTAREAEVLYWVVKGKINRDIGDILGSSPATVKKHLERILAKMGVETRTAAAGMAMNRIRQLHPQFEA</sequence>
<evidence type="ECO:0000256" key="1">
    <source>
        <dbReference type="ARBA" id="ARBA00022553"/>
    </source>
</evidence>
<dbReference type="InterPro" id="IPR036388">
    <property type="entry name" value="WH-like_DNA-bd_sf"/>
</dbReference>
<dbReference type="GO" id="GO:0032993">
    <property type="term" value="C:protein-DNA complex"/>
    <property type="evidence" value="ECO:0007669"/>
    <property type="project" value="TreeGrafter"/>
</dbReference>
<dbReference type="PROSITE" id="PS50110">
    <property type="entry name" value="RESPONSE_REGULATORY"/>
    <property type="match status" value="1"/>
</dbReference>
<gene>
    <name evidence="9" type="ORF">GT347_18375</name>
</gene>
<feature type="modified residue" description="4-aspartylphosphate" evidence="6">
    <location>
        <position position="69"/>
    </location>
</feature>
<keyword evidence="4" id="KW-0238">DNA-binding</keyword>
<reference evidence="9 10" key="1">
    <citation type="submission" date="2020-01" db="EMBL/GenBank/DDBJ databases">
        <title>Genome sequencing of strain KACC 21265.</title>
        <authorList>
            <person name="Heo J."/>
            <person name="Kim S.-J."/>
            <person name="Kim J.-S."/>
            <person name="Hong S.-B."/>
            <person name="Kwon S.-W."/>
        </authorList>
    </citation>
    <scope>NUCLEOTIDE SEQUENCE [LARGE SCALE GENOMIC DNA]</scope>
    <source>
        <strain evidence="9 10">KACC 21265</strain>
    </source>
</reference>
<dbReference type="GO" id="GO:0005829">
    <property type="term" value="C:cytosol"/>
    <property type="evidence" value="ECO:0007669"/>
    <property type="project" value="TreeGrafter"/>
</dbReference>
<keyword evidence="1 6" id="KW-0597">Phosphoprotein</keyword>
<keyword evidence="2" id="KW-0902">Two-component regulatory system</keyword>
<evidence type="ECO:0000256" key="3">
    <source>
        <dbReference type="ARBA" id="ARBA00023015"/>
    </source>
</evidence>
<dbReference type="RefSeq" id="WP_160553583.1">
    <property type="nucleotide sequence ID" value="NZ_CP047650.1"/>
</dbReference>
<evidence type="ECO:0000256" key="2">
    <source>
        <dbReference type="ARBA" id="ARBA00023012"/>
    </source>
</evidence>
<dbReference type="Pfam" id="PF00196">
    <property type="entry name" value="GerE"/>
    <property type="match status" value="1"/>
</dbReference>
<dbReference type="Proteomes" id="UP000464787">
    <property type="component" value="Chromosome"/>
</dbReference>
<proteinExistence type="predicted"/>
<dbReference type="PANTHER" id="PTHR48111">
    <property type="entry name" value="REGULATOR OF RPOS"/>
    <property type="match status" value="1"/>
</dbReference>
<dbReference type="CDD" id="cd19920">
    <property type="entry name" value="REC_PA4781-like"/>
    <property type="match status" value="1"/>
</dbReference>
<dbReference type="GO" id="GO:0000976">
    <property type="term" value="F:transcription cis-regulatory region binding"/>
    <property type="evidence" value="ECO:0007669"/>
    <property type="project" value="TreeGrafter"/>
</dbReference>
<dbReference type="SUPFAM" id="SSF52172">
    <property type="entry name" value="CheY-like"/>
    <property type="match status" value="1"/>
</dbReference>
<feature type="domain" description="HTH luxR-type" evidence="7">
    <location>
        <begin position="260"/>
        <end position="325"/>
    </location>
</feature>
<dbReference type="EMBL" id="CP047650">
    <property type="protein sequence ID" value="QHI99772.1"/>
    <property type="molecule type" value="Genomic_DNA"/>
</dbReference>
<dbReference type="CDD" id="cd06170">
    <property type="entry name" value="LuxR_C_like"/>
    <property type="match status" value="1"/>
</dbReference>
<evidence type="ECO:0000259" key="8">
    <source>
        <dbReference type="PROSITE" id="PS50110"/>
    </source>
</evidence>
<dbReference type="InterPro" id="IPR039420">
    <property type="entry name" value="WalR-like"/>
</dbReference>
<dbReference type="Gene3D" id="1.10.10.10">
    <property type="entry name" value="Winged helix-like DNA-binding domain superfamily/Winged helix DNA-binding domain"/>
    <property type="match status" value="1"/>
</dbReference>
<dbReference type="GO" id="GO:0000156">
    <property type="term" value="F:phosphorelay response regulator activity"/>
    <property type="evidence" value="ECO:0007669"/>
    <property type="project" value="TreeGrafter"/>
</dbReference>
<dbReference type="SMART" id="SM00448">
    <property type="entry name" value="REC"/>
    <property type="match status" value="1"/>
</dbReference>
<keyword evidence="3" id="KW-0805">Transcription regulation</keyword>
<dbReference type="PRINTS" id="PR00038">
    <property type="entry name" value="HTHLUXR"/>
</dbReference>
<keyword evidence="5" id="KW-0804">Transcription</keyword>
<evidence type="ECO:0000259" key="7">
    <source>
        <dbReference type="PROSITE" id="PS50043"/>
    </source>
</evidence>
<name>A0A857J9V9_9BURK</name>
<dbReference type="InterPro" id="IPR011006">
    <property type="entry name" value="CheY-like_superfamily"/>
</dbReference>
<dbReference type="SMART" id="SM00421">
    <property type="entry name" value="HTH_LUXR"/>
    <property type="match status" value="1"/>
</dbReference>
<dbReference type="Pfam" id="PF00072">
    <property type="entry name" value="Response_reg"/>
    <property type="match status" value="1"/>
</dbReference>
<dbReference type="GO" id="GO:0006355">
    <property type="term" value="P:regulation of DNA-templated transcription"/>
    <property type="evidence" value="ECO:0007669"/>
    <property type="project" value="InterPro"/>
</dbReference>
<evidence type="ECO:0000313" key="9">
    <source>
        <dbReference type="EMBL" id="QHI99772.1"/>
    </source>
</evidence>
<dbReference type="PANTHER" id="PTHR48111:SF1">
    <property type="entry name" value="TWO-COMPONENT RESPONSE REGULATOR ORR33"/>
    <property type="match status" value="1"/>
</dbReference>
<dbReference type="InterPro" id="IPR000792">
    <property type="entry name" value="Tscrpt_reg_LuxR_C"/>
</dbReference>
<evidence type="ECO:0000256" key="6">
    <source>
        <dbReference type="PROSITE-ProRule" id="PRU00169"/>
    </source>
</evidence>
<accession>A0A857J9V9</accession>
<keyword evidence="10" id="KW-1185">Reference proteome</keyword>
<protein>
    <submittedName>
        <fullName evidence="9">Response regulator</fullName>
    </submittedName>
</protein>